<dbReference type="EMBL" id="BGZK01000352">
    <property type="protein sequence ID" value="GBP38605.1"/>
    <property type="molecule type" value="Genomic_DNA"/>
</dbReference>
<dbReference type="OrthoDB" id="3598281at2759"/>
<protein>
    <submittedName>
        <fullName evidence="1">Uncharacterized protein</fullName>
    </submittedName>
</protein>
<reference evidence="1 2" key="1">
    <citation type="journal article" date="2019" name="Commun. Biol.">
        <title>The bagworm genome reveals a unique fibroin gene that provides high tensile strength.</title>
        <authorList>
            <person name="Kono N."/>
            <person name="Nakamura H."/>
            <person name="Ohtoshi R."/>
            <person name="Tomita M."/>
            <person name="Numata K."/>
            <person name="Arakawa K."/>
        </authorList>
    </citation>
    <scope>NUCLEOTIDE SEQUENCE [LARGE SCALE GENOMIC DNA]</scope>
</reference>
<dbReference type="AlphaFoldDB" id="A0A4C1VLH3"/>
<evidence type="ECO:0000313" key="1">
    <source>
        <dbReference type="EMBL" id="GBP38605.1"/>
    </source>
</evidence>
<organism evidence="1 2">
    <name type="scientific">Eumeta variegata</name>
    <name type="common">Bagworm moth</name>
    <name type="synonym">Eumeta japonica</name>
    <dbReference type="NCBI Taxonomy" id="151549"/>
    <lineage>
        <taxon>Eukaryota</taxon>
        <taxon>Metazoa</taxon>
        <taxon>Ecdysozoa</taxon>
        <taxon>Arthropoda</taxon>
        <taxon>Hexapoda</taxon>
        <taxon>Insecta</taxon>
        <taxon>Pterygota</taxon>
        <taxon>Neoptera</taxon>
        <taxon>Endopterygota</taxon>
        <taxon>Lepidoptera</taxon>
        <taxon>Glossata</taxon>
        <taxon>Ditrysia</taxon>
        <taxon>Tineoidea</taxon>
        <taxon>Psychidae</taxon>
        <taxon>Oiketicinae</taxon>
        <taxon>Eumeta</taxon>
    </lineage>
</organism>
<name>A0A4C1VLH3_EUMVA</name>
<evidence type="ECO:0000313" key="2">
    <source>
        <dbReference type="Proteomes" id="UP000299102"/>
    </source>
</evidence>
<comment type="caution">
    <text evidence="1">The sequence shown here is derived from an EMBL/GenBank/DDBJ whole genome shotgun (WGS) entry which is preliminary data.</text>
</comment>
<keyword evidence="2" id="KW-1185">Reference proteome</keyword>
<gene>
    <name evidence="1" type="ORF">EVAR_27790_1</name>
</gene>
<proteinExistence type="predicted"/>
<sequence>MDEETQTLLTQWKMDDYIELFEEKPESNQSGVAVENAKEFSDVSDFILNINNKVWSNKQKVIIIVNSSALTYYLESVSSDNALFEFEDSSDLLQWLENCTDPWDTVESHWIRTAGTRLKLVKNTNAPASVYINKYPALKKPTDRGIPVGGAGPVRFGAAADTTALAVVRIEGKYFRMRRDLCVGEAVVTSRVSVGVRRMVSLSGYQHYTSPPAKSRFSVMQRDVMLCSGLSNAL</sequence>
<dbReference type="Proteomes" id="UP000299102">
    <property type="component" value="Unassembled WGS sequence"/>
</dbReference>
<accession>A0A4C1VLH3</accession>